<organism evidence="1 2">
    <name type="scientific">Favolaschia claudopus</name>
    <dbReference type="NCBI Taxonomy" id="2862362"/>
    <lineage>
        <taxon>Eukaryota</taxon>
        <taxon>Fungi</taxon>
        <taxon>Dikarya</taxon>
        <taxon>Basidiomycota</taxon>
        <taxon>Agaricomycotina</taxon>
        <taxon>Agaricomycetes</taxon>
        <taxon>Agaricomycetidae</taxon>
        <taxon>Agaricales</taxon>
        <taxon>Marasmiineae</taxon>
        <taxon>Mycenaceae</taxon>
        <taxon>Favolaschia</taxon>
    </lineage>
</organism>
<reference evidence="1 2" key="1">
    <citation type="journal article" date="2024" name="J Genomics">
        <title>Draft genome sequencing and assembly of Favolaschia claudopus CIRM-BRFM 2984 isolated from oak limbs.</title>
        <authorList>
            <person name="Navarro D."/>
            <person name="Drula E."/>
            <person name="Chaduli D."/>
            <person name="Cazenave R."/>
            <person name="Ahrendt S."/>
            <person name="Wang J."/>
            <person name="Lipzen A."/>
            <person name="Daum C."/>
            <person name="Barry K."/>
            <person name="Grigoriev I.V."/>
            <person name="Favel A."/>
            <person name="Rosso M.N."/>
            <person name="Martin F."/>
        </authorList>
    </citation>
    <scope>NUCLEOTIDE SEQUENCE [LARGE SCALE GENOMIC DNA]</scope>
    <source>
        <strain evidence="1 2">CIRM-BRFM 2984</strain>
    </source>
</reference>
<accession>A0AAW0A447</accession>
<comment type="caution">
    <text evidence="1">The sequence shown here is derived from an EMBL/GenBank/DDBJ whole genome shotgun (WGS) entry which is preliminary data.</text>
</comment>
<proteinExistence type="predicted"/>
<gene>
    <name evidence="1" type="ORF">R3P38DRAFT_3218091</name>
</gene>
<protein>
    <submittedName>
        <fullName evidence="1">Uncharacterized protein</fullName>
    </submittedName>
</protein>
<dbReference type="AlphaFoldDB" id="A0AAW0A447"/>
<name>A0AAW0A447_9AGAR</name>
<evidence type="ECO:0000313" key="1">
    <source>
        <dbReference type="EMBL" id="KAK7000889.1"/>
    </source>
</evidence>
<dbReference type="EMBL" id="JAWWNJ010000086">
    <property type="protein sequence ID" value="KAK7000889.1"/>
    <property type="molecule type" value="Genomic_DNA"/>
</dbReference>
<evidence type="ECO:0000313" key="2">
    <source>
        <dbReference type="Proteomes" id="UP001362999"/>
    </source>
</evidence>
<keyword evidence="2" id="KW-1185">Reference proteome</keyword>
<dbReference type="Proteomes" id="UP001362999">
    <property type="component" value="Unassembled WGS sequence"/>
</dbReference>
<sequence length="49" mass="5328">MDASTVAARHDSPFAEPDIPPPLFVVLLIHTDLKTPALPGLLIHEDLKD</sequence>